<name>A0A370UEI9_9GAMM</name>
<protein>
    <recommendedName>
        <fullName evidence="3">Apea-like HEPN domain-containing protein</fullName>
    </recommendedName>
</protein>
<keyword evidence="2" id="KW-1185">Reference proteome</keyword>
<evidence type="ECO:0000313" key="1">
    <source>
        <dbReference type="EMBL" id="RDL46200.1"/>
    </source>
</evidence>
<evidence type="ECO:0000313" key="2">
    <source>
        <dbReference type="Proteomes" id="UP000254326"/>
    </source>
</evidence>
<organism evidence="1 2">
    <name type="scientific">Marinomonas piezotolerans</name>
    <dbReference type="NCBI Taxonomy" id="2213058"/>
    <lineage>
        <taxon>Bacteria</taxon>
        <taxon>Pseudomonadati</taxon>
        <taxon>Pseudomonadota</taxon>
        <taxon>Gammaproteobacteria</taxon>
        <taxon>Oceanospirillales</taxon>
        <taxon>Oceanospirillaceae</taxon>
        <taxon>Marinomonas</taxon>
    </lineage>
</organism>
<dbReference type="OrthoDB" id="8441376at2"/>
<comment type="caution">
    <text evidence="1">The sequence shown here is derived from an EMBL/GenBank/DDBJ whole genome shotgun (WGS) entry which is preliminary data.</text>
</comment>
<dbReference type="EMBL" id="QKRA01000001">
    <property type="protein sequence ID" value="RDL46200.1"/>
    <property type="molecule type" value="Genomic_DNA"/>
</dbReference>
<sequence>MKFGFLKDKIEFECEGFSVKILEGFDEKMDIFRSSYPVSGGFIYAPQKQLHHLPKEKKQFSSPEPMVSGQLLFLPPTHEICSTYDDEHNAFLILGYGFLQGLYLCPEGQGAFGRTPYEPSSINGLLLYRSDREKGMEVINQYFINANVEQRSQMRACIHWFLIAYSMDHEWERFDAYYKVLDGLFRLNFKLNPNNSKSILHPERPVELASLYGIQIPSWAVIEDKKSVLSVQRNELAHEATFAKQPIGFALPQENYSFELCAFLTKLIAATLGLKTDYLYSEPDMREKWRWEIE</sequence>
<evidence type="ECO:0008006" key="3">
    <source>
        <dbReference type="Google" id="ProtNLM"/>
    </source>
</evidence>
<dbReference type="AlphaFoldDB" id="A0A370UEI9"/>
<dbReference type="RefSeq" id="WP_115466786.1">
    <property type="nucleotide sequence ID" value="NZ_QKRA01000001.1"/>
</dbReference>
<proteinExistence type="predicted"/>
<accession>A0A370UEI9</accession>
<gene>
    <name evidence="1" type="ORF">DN730_03955</name>
</gene>
<reference evidence="1 2" key="1">
    <citation type="submission" date="2018-06" db="EMBL/GenBank/DDBJ databases">
        <title>Marinomonas sp. YLB-05 draft genome sequence.</title>
        <authorList>
            <person name="Yu L."/>
            <person name="Tang X."/>
        </authorList>
    </citation>
    <scope>NUCLEOTIDE SEQUENCE [LARGE SCALE GENOMIC DNA]</scope>
    <source>
        <strain evidence="1 2">YLB-05</strain>
    </source>
</reference>
<dbReference type="Proteomes" id="UP000254326">
    <property type="component" value="Unassembled WGS sequence"/>
</dbReference>